<reference evidence="3" key="1">
    <citation type="journal article" date="2020" name="Nat. Commun.">
        <title>Genome sequence of the cluster root forming white lupin.</title>
        <authorList>
            <person name="Hufnagel B."/>
            <person name="Marques A."/>
            <person name="Soriano A."/>
            <person name="Marques L."/>
            <person name="Divol F."/>
            <person name="Doumas P."/>
            <person name="Sallet E."/>
            <person name="Mancinotti D."/>
            <person name="Carrere S."/>
            <person name="Marande W."/>
            <person name="Arribat S."/>
            <person name="Keller J."/>
            <person name="Huneau C."/>
            <person name="Blein T."/>
            <person name="Aime D."/>
            <person name="Laguerre M."/>
            <person name="Taylor J."/>
            <person name="Schubert V."/>
            <person name="Nelson M."/>
            <person name="Geu-Flores F."/>
            <person name="Crespi M."/>
            <person name="Gallardo-Guerrero K."/>
            <person name="Delaux P.-M."/>
            <person name="Salse J."/>
            <person name="Berges H."/>
            <person name="Guyot R."/>
            <person name="Gouzy J."/>
            <person name="Peret B."/>
        </authorList>
    </citation>
    <scope>NUCLEOTIDE SEQUENCE [LARGE SCALE GENOMIC DNA]</scope>
    <source>
        <strain evidence="3">cv. Amiga</strain>
    </source>
</reference>
<dbReference type="AlphaFoldDB" id="A0A6A4NSI6"/>
<sequence length="49" mass="5660">MIIPLHVSGRLRNALSRSLENRILYWHTLCALIDYILAVNCIFMGTLML</sequence>
<dbReference type="EMBL" id="WOCE01000019">
    <property type="protein sequence ID" value="KAE9592382.1"/>
    <property type="molecule type" value="Genomic_DNA"/>
</dbReference>
<proteinExistence type="predicted"/>
<evidence type="ECO:0000313" key="2">
    <source>
        <dbReference type="EMBL" id="KAE9592382.1"/>
    </source>
</evidence>
<keyword evidence="1" id="KW-0812">Transmembrane</keyword>
<keyword evidence="1" id="KW-1133">Transmembrane helix</keyword>
<keyword evidence="3" id="KW-1185">Reference proteome</keyword>
<feature type="transmembrane region" description="Helical" evidence="1">
    <location>
        <begin position="23"/>
        <end position="47"/>
    </location>
</feature>
<evidence type="ECO:0000313" key="3">
    <source>
        <dbReference type="Proteomes" id="UP000447434"/>
    </source>
</evidence>
<evidence type="ECO:0000256" key="1">
    <source>
        <dbReference type="SAM" id="Phobius"/>
    </source>
</evidence>
<organism evidence="2 3">
    <name type="scientific">Lupinus albus</name>
    <name type="common">White lupine</name>
    <name type="synonym">Lupinus termis</name>
    <dbReference type="NCBI Taxonomy" id="3870"/>
    <lineage>
        <taxon>Eukaryota</taxon>
        <taxon>Viridiplantae</taxon>
        <taxon>Streptophyta</taxon>
        <taxon>Embryophyta</taxon>
        <taxon>Tracheophyta</taxon>
        <taxon>Spermatophyta</taxon>
        <taxon>Magnoliopsida</taxon>
        <taxon>eudicotyledons</taxon>
        <taxon>Gunneridae</taxon>
        <taxon>Pentapetalae</taxon>
        <taxon>rosids</taxon>
        <taxon>fabids</taxon>
        <taxon>Fabales</taxon>
        <taxon>Fabaceae</taxon>
        <taxon>Papilionoideae</taxon>
        <taxon>50 kb inversion clade</taxon>
        <taxon>genistoids sensu lato</taxon>
        <taxon>core genistoids</taxon>
        <taxon>Genisteae</taxon>
        <taxon>Lupinus</taxon>
    </lineage>
</organism>
<gene>
    <name evidence="2" type="ORF">Lalb_Chr19g0128721</name>
</gene>
<dbReference type="Proteomes" id="UP000447434">
    <property type="component" value="Chromosome 19"/>
</dbReference>
<name>A0A6A4NSI6_LUPAL</name>
<protein>
    <submittedName>
        <fullName evidence="2">Uncharacterized protein</fullName>
    </submittedName>
</protein>
<comment type="caution">
    <text evidence="2">The sequence shown here is derived from an EMBL/GenBank/DDBJ whole genome shotgun (WGS) entry which is preliminary data.</text>
</comment>
<accession>A0A6A4NSI6</accession>
<keyword evidence="1" id="KW-0472">Membrane</keyword>